<comment type="caution">
    <text evidence="4">The sequence shown here is derived from an EMBL/GenBank/DDBJ whole genome shotgun (WGS) entry which is preliminary data.</text>
</comment>
<evidence type="ECO:0000256" key="3">
    <source>
        <dbReference type="ARBA" id="ARBA00023242"/>
    </source>
</evidence>
<dbReference type="SUPFAM" id="SSF50405">
    <property type="entry name" value="Actin-crosslinking proteins"/>
    <property type="match status" value="1"/>
</dbReference>
<dbReference type="OrthoDB" id="5539371at2759"/>
<sequence>MSEYTVRASRLSFKGDRQSAVRAKGEVLLRPPRCPTSAGRLPLRRDRPTPSVRQPLAGTAGAVGTAVWLHGPFGRRQAAAAGVLQPERPTLTLQSLCPVLGWILATGPTDIQGRRGGIWFCFVPSRFWPRFSLSAHMLTACVSEKDGNVPVLEPIDCEITASEPANVNQVFVASPFPGTTTGTIALRTADGHFLGTDRVGVVSCQRQAASAPEEWLPALRDDGWALQNVAYQTFLAADEDGGSTLRCDSDTVGFRQVFRIKCLAEVVNKSRKETKKKEREAGELELDQLRRYQSWNSVRRTDAGDVRELKKAKREGKLNEAMLDRREKLKSDK</sequence>
<comment type="similarity">
    <text evidence="2">Belongs to the FRG1 family.</text>
</comment>
<dbReference type="GO" id="GO:0051015">
    <property type="term" value="F:actin filament binding"/>
    <property type="evidence" value="ECO:0007669"/>
    <property type="project" value="TreeGrafter"/>
</dbReference>
<keyword evidence="3" id="KW-0539">Nucleus</keyword>
<dbReference type="InterPro" id="IPR008999">
    <property type="entry name" value="Actin-crosslinking"/>
</dbReference>
<dbReference type="GO" id="GO:0005730">
    <property type="term" value="C:nucleolus"/>
    <property type="evidence" value="ECO:0007669"/>
    <property type="project" value="UniProtKB-SubCell"/>
</dbReference>
<name>A0A8H7ZT90_9FUNG</name>
<organism evidence="4 5">
    <name type="scientific">Olpidium bornovanus</name>
    <dbReference type="NCBI Taxonomy" id="278681"/>
    <lineage>
        <taxon>Eukaryota</taxon>
        <taxon>Fungi</taxon>
        <taxon>Fungi incertae sedis</taxon>
        <taxon>Olpidiomycota</taxon>
        <taxon>Olpidiomycotina</taxon>
        <taxon>Olpidiomycetes</taxon>
        <taxon>Olpidiales</taxon>
        <taxon>Olpidiaceae</taxon>
        <taxon>Olpidium</taxon>
    </lineage>
</organism>
<evidence type="ECO:0000256" key="2">
    <source>
        <dbReference type="ARBA" id="ARBA00010878"/>
    </source>
</evidence>
<evidence type="ECO:0000313" key="4">
    <source>
        <dbReference type="EMBL" id="KAG5459086.1"/>
    </source>
</evidence>
<dbReference type="PANTHER" id="PTHR12928:SF0">
    <property type="entry name" value="FSHD REGION GENE 1"/>
    <property type="match status" value="1"/>
</dbReference>
<reference evidence="4 5" key="1">
    <citation type="journal article" name="Sci. Rep.">
        <title>Genome-scale phylogenetic analyses confirm Olpidium as the closest living zoosporic fungus to the non-flagellated, terrestrial fungi.</title>
        <authorList>
            <person name="Chang Y."/>
            <person name="Rochon D."/>
            <person name="Sekimoto S."/>
            <person name="Wang Y."/>
            <person name="Chovatia M."/>
            <person name="Sandor L."/>
            <person name="Salamov A."/>
            <person name="Grigoriev I.V."/>
            <person name="Stajich J.E."/>
            <person name="Spatafora J.W."/>
        </authorList>
    </citation>
    <scope>NUCLEOTIDE SEQUENCE [LARGE SCALE GENOMIC DNA]</scope>
    <source>
        <strain evidence="4">S191</strain>
    </source>
</reference>
<dbReference type="PANTHER" id="PTHR12928">
    <property type="entry name" value="FRG1 PROTEIN"/>
    <property type="match status" value="1"/>
</dbReference>
<dbReference type="Pfam" id="PF06229">
    <property type="entry name" value="FRG1"/>
    <property type="match status" value="1"/>
</dbReference>
<dbReference type="EMBL" id="JAEFCI010007400">
    <property type="protein sequence ID" value="KAG5459086.1"/>
    <property type="molecule type" value="Genomic_DNA"/>
</dbReference>
<gene>
    <name evidence="4" type="ORF">BJ554DRAFT_566</name>
</gene>
<comment type="subcellular location">
    <subcellularLocation>
        <location evidence="1">Nucleus</location>
        <location evidence="1">Nucleolus</location>
    </subcellularLocation>
</comment>
<dbReference type="GO" id="GO:0071013">
    <property type="term" value="C:catalytic step 2 spliceosome"/>
    <property type="evidence" value="ECO:0007669"/>
    <property type="project" value="TreeGrafter"/>
</dbReference>
<dbReference type="Proteomes" id="UP000673691">
    <property type="component" value="Unassembled WGS sequence"/>
</dbReference>
<proteinExistence type="inferred from homology"/>
<keyword evidence="5" id="KW-1185">Reference proteome</keyword>
<evidence type="ECO:0000256" key="1">
    <source>
        <dbReference type="ARBA" id="ARBA00004604"/>
    </source>
</evidence>
<evidence type="ECO:0000313" key="5">
    <source>
        <dbReference type="Proteomes" id="UP000673691"/>
    </source>
</evidence>
<accession>A0A8H7ZT90</accession>
<dbReference type="Gene3D" id="2.80.10.50">
    <property type="match status" value="1"/>
</dbReference>
<protein>
    <submittedName>
        <fullName evidence="4">FRG1-like family-domain-containing protein</fullName>
    </submittedName>
</protein>
<dbReference type="InterPro" id="IPR010414">
    <property type="entry name" value="FRG1"/>
</dbReference>
<dbReference type="AlphaFoldDB" id="A0A8H7ZT90"/>